<accession>A0A2P6MVG2</accession>
<sequence>MTAKQKQWRTLRTRGAQARCPHYNLMEVLVEEGFSTNYTLQHLIAINMPIDPSDPYSNDPNFKTPPTRPAPEPDKSNH</sequence>
<protein>
    <submittedName>
        <fullName evidence="2">Uncharacterized protein</fullName>
    </submittedName>
</protein>
<keyword evidence="3" id="KW-1185">Reference proteome</keyword>
<dbReference type="InParanoid" id="A0A2P6MVG2"/>
<dbReference type="AlphaFoldDB" id="A0A2P6MVG2"/>
<dbReference type="EMBL" id="MDYQ01000369">
    <property type="protein sequence ID" value="PRP75684.1"/>
    <property type="molecule type" value="Genomic_DNA"/>
</dbReference>
<organism evidence="2 3">
    <name type="scientific">Planoprotostelium fungivorum</name>
    <dbReference type="NCBI Taxonomy" id="1890364"/>
    <lineage>
        <taxon>Eukaryota</taxon>
        <taxon>Amoebozoa</taxon>
        <taxon>Evosea</taxon>
        <taxon>Variosea</taxon>
        <taxon>Cavosteliida</taxon>
        <taxon>Cavosteliaceae</taxon>
        <taxon>Planoprotostelium</taxon>
    </lineage>
</organism>
<name>A0A2P6MVG2_9EUKA</name>
<feature type="region of interest" description="Disordered" evidence="1">
    <location>
        <begin position="49"/>
        <end position="78"/>
    </location>
</feature>
<reference evidence="2 3" key="1">
    <citation type="journal article" date="2018" name="Genome Biol. Evol.">
        <title>Multiple Roots of Fruiting Body Formation in Amoebozoa.</title>
        <authorList>
            <person name="Hillmann F."/>
            <person name="Forbes G."/>
            <person name="Novohradska S."/>
            <person name="Ferling I."/>
            <person name="Riege K."/>
            <person name="Groth M."/>
            <person name="Westermann M."/>
            <person name="Marz M."/>
            <person name="Spaller T."/>
            <person name="Winckler T."/>
            <person name="Schaap P."/>
            <person name="Glockner G."/>
        </authorList>
    </citation>
    <scope>NUCLEOTIDE SEQUENCE [LARGE SCALE GENOMIC DNA]</scope>
    <source>
        <strain evidence="2 3">Jena</strain>
    </source>
</reference>
<evidence type="ECO:0000313" key="3">
    <source>
        <dbReference type="Proteomes" id="UP000241769"/>
    </source>
</evidence>
<evidence type="ECO:0000313" key="2">
    <source>
        <dbReference type="EMBL" id="PRP75684.1"/>
    </source>
</evidence>
<comment type="caution">
    <text evidence="2">The sequence shown here is derived from an EMBL/GenBank/DDBJ whole genome shotgun (WGS) entry which is preliminary data.</text>
</comment>
<gene>
    <name evidence="2" type="ORF">PROFUN_15392</name>
</gene>
<dbReference type="Proteomes" id="UP000241769">
    <property type="component" value="Unassembled WGS sequence"/>
</dbReference>
<evidence type="ECO:0000256" key="1">
    <source>
        <dbReference type="SAM" id="MobiDB-lite"/>
    </source>
</evidence>
<proteinExistence type="predicted"/>